<evidence type="ECO:0000313" key="1">
    <source>
        <dbReference type="EnsemblPlants" id="cds.evm.model.01.361"/>
    </source>
</evidence>
<reference evidence="1" key="1">
    <citation type="submission" date="2018-11" db="EMBL/GenBank/DDBJ databases">
        <authorList>
            <person name="Grassa J C."/>
        </authorList>
    </citation>
    <scope>NUCLEOTIDE SEQUENCE [LARGE SCALE GENOMIC DNA]</scope>
</reference>
<dbReference type="EnsemblPlants" id="evm.model.01.361">
    <property type="protein sequence ID" value="cds.evm.model.01.361"/>
    <property type="gene ID" value="evm.TU.01.361"/>
</dbReference>
<evidence type="ECO:0000313" key="2">
    <source>
        <dbReference type="Proteomes" id="UP000596661"/>
    </source>
</evidence>
<name>A0A803NNT6_CANSA</name>
<reference evidence="1" key="2">
    <citation type="submission" date="2021-03" db="UniProtKB">
        <authorList>
            <consortium name="EnsemblPlants"/>
        </authorList>
    </citation>
    <scope>IDENTIFICATION</scope>
</reference>
<keyword evidence="2" id="KW-1185">Reference proteome</keyword>
<protein>
    <submittedName>
        <fullName evidence="1">Uncharacterized protein</fullName>
    </submittedName>
</protein>
<proteinExistence type="predicted"/>
<organism evidence="1 2">
    <name type="scientific">Cannabis sativa</name>
    <name type="common">Hemp</name>
    <name type="synonym">Marijuana</name>
    <dbReference type="NCBI Taxonomy" id="3483"/>
    <lineage>
        <taxon>Eukaryota</taxon>
        <taxon>Viridiplantae</taxon>
        <taxon>Streptophyta</taxon>
        <taxon>Embryophyta</taxon>
        <taxon>Tracheophyta</taxon>
        <taxon>Spermatophyta</taxon>
        <taxon>Magnoliopsida</taxon>
        <taxon>eudicotyledons</taxon>
        <taxon>Gunneridae</taxon>
        <taxon>Pentapetalae</taxon>
        <taxon>rosids</taxon>
        <taxon>fabids</taxon>
        <taxon>Rosales</taxon>
        <taxon>Cannabaceae</taxon>
        <taxon>Cannabis</taxon>
    </lineage>
</organism>
<dbReference type="EMBL" id="UZAU01000009">
    <property type="status" value="NOT_ANNOTATED_CDS"/>
    <property type="molecule type" value="Genomic_DNA"/>
</dbReference>
<dbReference type="Gene3D" id="3.40.50.720">
    <property type="entry name" value="NAD(P)-binding Rossmann-like Domain"/>
    <property type="match status" value="1"/>
</dbReference>
<sequence length="131" mass="14727">MAMSNWLWARESIITERGSCGGRGGIVGNSLAEILPLSDTLADHGRSGVARRPQPTWNADHPIHYIRCDVLDPNRARQPCVSTRISHSSFWALRAALGFFMGCLGDDLIVEHRIWRRWIPTPRTGPLIAQW</sequence>
<accession>A0A803NNT6</accession>
<dbReference type="Gramene" id="evm.model.01.361">
    <property type="protein sequence ID" value="cds.evm.model.01.361"/>
    <property type="gene ID" value="evm.TU.01.361"/>
</dbReference>
<dbReference type="AlphaFoldDB" id="A0A803NNT6"/>
<dbReference type="Proteomes" id="UP000596661">
    <property type="component" value="Chromosome 1"/>
</dbReference>